<feature type="region of interest" description="Disordered" evidence="5">
    <location>
        <begin position="52"/>
        <end position="71"/>
    </location>
</feature>
<dbReference type="GO" id="GO:0004252">
    <property type="term" value="F:serine-type endopeptidase activity"/>
    <property type="evidence" value="ECO:0007669"/>
    <property type="project" value="InterPro"/>
</dbReference>
<gene>
    <name evidence="8" type="ORF">PHAECO_LOCUS2058</name>
</gene>
<keyword evidence="3" id="KW-0720">Serine protease</keyword>
<feature type="transmembrane region" description="Helical" evidence="6">
    <location>
        <begin position="455"/>
        <end position="473"/>
    </location>
</feature>
<organism evidence="8 9">
    <name type="scientific">Phaedon cochleariae</name>
    <name type="common">Mustard beetle</name>
    <dbReference type="NCBI Taxonomy" id="80249"/>
    <lineage>
        <taxon>Eukaryota</taxon>
        <taxon>Metazoa</taxon>
        <taxon>Ecdysozoa</taxon>
        <taxon>Arthropoda</taxon>
        <taxon>Hexapoda</taxon>
        <taxon>Insecta</taxon>
        <taxon>Pterygota</taxon>
        <taxon>Neoptera</taxon>
        <taxon>Endopterygota</taxon>
        <taxon>Coleoptera</taxon>
        <taxon>Polyphaga</taxon>
        <taxon>Cucujiformia</taxon>
        <taxon>Chrysomeloidea</taxon>
        <taxon>Chrysomelidae</taxon>
        <taxon>Chrysomelinae</taxon>
        <taxon>Chrysomelini</taxon>
        <taxon>Phaedon</taxon>
    </lineage>
</organism>
<feature type="domain" description="Peptidase S1" evidence="7">
    <location>
        <begin position="76"/>
        <end position="441"/>
    </location>
</feature>
<sequence>MEQAVLSKSWKPIRSIRCHYESHSNNATKMNVKLTLLCVFISFHIARSVPISNEEDDNEDQAGTNNTSSHREARAANLGGAGCVYKHPYYVSLRSPINLQYCAGAMISPAYLLTAARCINEKRKTKAKKPVFGLVDLSTFVLGKDPSGSFPPKYPRGYGKRTGKVWPQGQFQMQWQSGEGSQFQYQGTGKGSQFQMQGQGAQGNGGPGGGGQTEEGGGQGGGTEGPVSDGGEGEVSVPEPAQTTSAPEPAETKPSWDVDLFETTWPEEETETDLPLGEFDEWYCYWSHIDQMTPHPDFDPESGTNDVGICKLDLPLKVGRFLQLPFKPFFGHLFNPSGGAYSRSTRSPCSRSAELVSWFGTDKCKRVGHASVATCNRVFKKRGFGASSMCTSPVGENVCHHETGAPLVCGNVLYGLVSLGKDCRRRSPGIFTRIDQQLPFIRGVMMRSASMGNRYTAAFLITLVPTIFVNIIGF</sequence>
<keyword evidence="4" id="KW-1015">Disulfide bond</keyword>
<keyword evidence="1" id="KW-0645">Protease</keyword>
<keyword evidence="6" id="KW-1133">Transmembrane helix</keyword>
<name>A0A9P0GQ15_PHACE</name>
<dbReference type="GO" id="GO:0006508">
    <property type="term" value="P:proteolysis"/>
    <property type="evidence" value="ECO:0007669"/>
    <property type="project" value="UniProtKB-KW"/>
</dbReference>
<dbReference type="EMBL" id="OU896716">
    <property type="protein sequence ID" value="CAH1117941.1"/>
    <property type="molecule type" value="Genomic_DNA"/>
</dbReference>
<keyword evidence="9" id="KW-1185">Reference proteome</keyword>
<dbReference type="PANTHER" id="PTHR24276:SF96">
    <property type="entry name" value="PEPTIDASE S1 DOMAIN-CONTAINING PROTEIN"/>
    <property type="match status" value="1"/>
</dbReference>
<dbReference type="AlphaFoldDB" id="A0A9P0GQ15"/>
<dbReference type="InterPro" id="IPR050430">
    <property type="entry name" value="Peptidase_S1"/>
</dbReference>
<evidence type="ECO:0000256" key="2">
    <source>
        <dbReference type="ARBA" id="ARBA00022801"/>
    </source>
</evidence>
<dbReference type="InterPro" id="IPR043504">
    <property type="entry name" value="Peptidase_S1_PA_chymotrypsin"/>
</dbReference>
<proteinExistence type="predicted"/>
<keyword evidence="6" id="KW-0812">Transmembrane</keyword>
<evidence type="ECO:0000259" key="7">
    <source>
        <dbReference type="SMART" id="SM00020"/>
    </source>
</evidence>
<evidence type="ECO:0000256" key="4">
    <source>
        <dbReference type="ARBA" id="ARBA00023157"/>
    </source>
</evidence>
<evidence type="ECO:0000256" key="1">
    <source>
        <dbReference type="ARBA" id="ARBA00022670"/>
    </source>
</evidence>
<feature type="compositionally biased region" description="Gly residues" evidence="5">
    <location>
        <begin position="200"/>
        <end position="230"/>
    </location>
</feature>
<evidence type="ECO:0000313" key="9">
    <source>
        <dbReference type="Proteomes" id="UP001153737"/>
    </source>
</evidence>
<evidence type="ECO:0000256" key="3">
    <source>
        <dbReference type="ARBA" id="ARBA00022825"/>
    </source>
</evidence>
<dbReference type="PANTHER" id="PTHR24276">
    <property type="entry name" value="POLYSERASE-RELATED"/>
    <property type="match status" value="1"/>
</dbReference>
<keyword evidence="2" id="KW-0378">Hydrolase</keyword>
<evidence type="ECO:0000256" key="6">
    <source>
        <dbReference type="SAM" id="Phobius"/>
    </source>
</evidence>
<dbReference type="Pfam" id="PF00089">
    <property type="entry name" value="Trypsin"/>
    <property type="match status" value="1"/>
</dbReference>
<dbReference type="Proteomes" id="UP001153737">
    <property type="component" value="Chromosome 10"/>
</dbReference>
<dbReference type="SUPFAM" id="SSF50494">
    <property type="entry name" value="Trypsin-like serine proteases"/>
    <property type="match status" value="1"/>
</dbReference>
<evidence type="ECO:0000313" key="8">
    <source>
        <dbReference type="EMBL" id="CAH1117941.1"/>
    </source>
</evidence>
<protein>
    <recommendedName>
        <fullName evidence="7">Peptidase S1 domain-containing protein</fullName>
    </recommendedName>
</protein>
<reference evidence="8" key="2">
    <citation type="submission" date="2022-10" db="EMBL/GenBank/DDBJ databases">
        <authorList>
            <consortium name="ENA_rothamsted_submissions"/>
            <consortium name="culmorum"/>
            <person name="King R."/>
        </authorList>
    </citation>
    <scope>NUCLEOTIDE SEQUENCE</scope>
</reference>
<evidence type="ECO:0000256" key="5">
    <source>
        <dbReference type="SAM" id="MobiDB-lite"/>
    </source>
</evidence>
<dbReference type="InterPro" id="IPR009003">
    <property type="entry name" value="Peptidase_S1_PA"/>
</dbReference>
<dbReference type="SMART" id="SM00020">
    <property type="entry name" value="Tryp_SPc"/>
    <property type="match status" value="1"/>
</dbReference>
<accession>A0A9P0GQ15</accession>
<keyword evidence="6" id="KW-0472">Membrane</keyword>
<reference evidence="8" key="1">
    <citation type="submission" date="2022-01" db="EMBL/GenBank/DDBJ databases">
        <authorList>
            <person name="King R."/>
        </authorList>
    </citation>
    <scope>NUCLEOTIDE SEQUENCE</scope>
</reference>
<dbReference type="Gene3D" id="2.40.10.10">
    <property type="entry name" value="Trypsin-like serine proteases"/>
    <property type="match status" value="2"/>
</dbReference>
<dbReference type="OrthoDB" id="6380619at2759"/>
<dbReference type="InterPro" id="IPR001254">
    <property type="entry name" value="Trypsin_dom"/>
</dbReference>
<feature type="region of interest" description="Disordered" evidence="5">
    <location>
        <begin position="181"/>
        <end position="256"/>
    </location>
</feature>